<accession>A0A6J5MHG8</accession>
<name>A0A6J5MHG8_9CAUD</name>
<dbReference type="EMBL" id="LR796471">
    <property type="protein sequence ID" value="CAB4146475.1"/>
    <property type="molecule type" value="Genomic_DNA"/>
</dbReference>
<evidence type="ECO:0000313" key="2">
    <source>
        <dbReference type="EMBL" id="CAB4160858.1"/>
    </source>
</evidence>
<proteinExistence type="predicted"/>
<evidence type="ECO:0000313" key="1">
    <source>
        <dbReference type="EMBL" id="CAB4146475.1"/>
    </source>
</evidence>
<gene>
    <name evidence="1" type="ORF">UFOVP503_23</name>
    <name evidence="2" type="ORF">UFOVP763_17</name>
</gene>
<sequence length="61" mass="7184">MNHPEADYVRAGFRYESAPNLDRSRAEAQRIRAMLISETPEDQTEARHLIEQGRQEARTKW</sequence>
<reference evidence="1" key="1">
    <citation type="submission" date="2020-04" db="EMBL/GenBank/DDBJ databases">
        <authorList>
            <person name="Chiriac C."/>
            <person name="Salcher M."/>
            <person name="Ghai R."/>
            <person name="Kavagutti S V."/>
        </authorList>
    </citation>
    <scope>NUCLEOTIDE SEQUENCE</scope>
</reference>
<protein>
    <submittedName>
        <fullName evidence="1">Uncharacterized protein</fullName>
    </submittedName>
</protein>
<organism evidence="1">
    <name type="scientific">uncultured Caudovirales phage</name>
    <dbReference type="NCBI Taxonomy" id="2100421"/>
    <lineage>
        <taxon>Viruses</taxon>
        <taxon>Duplodnaviria</taxon>
        <taxon>Heunggongvirae</taxon>
        <taxon>Uroviricota</taxon>
        <taxon>Caudoviricetes</taxon>
        <taxon>Peduoviridae</taxon>
        <taxon>Maltschvirus</taxon>
        <taxon>Maltschvirus maltsch</taxon>
    </lineage>
</organism>
<dbReference type="EMBL" id="LR796707">
    <property type="protein sequence ID" value="CAB4160858.1"/>
    <property type="molecule type" value="Genomic_DNA"/>
</dbReference>